<evidence type="ECO:0000256" key="16">
    <source>
        <dbReference type="ARBA" id="ARBA00049224"/>
    </source>
</evidence>
<evidence type="ECO:0000313" key="23">
    <source>
        <dbReference type="Proteomes" id="UP000749559"/>
    </source>
</evidence>
<gene>
    <name evidence="22" type="ORF">OFUS_LOCUS10625</name>
</gene>
<accession>A0A8J1T646</accession>
<evidence type="ECO:0000256" key="14">
    <source>
        <dbReference type="ARBA" id="ARBA00049038"/>
    </source>
</evidence>
<evidence type="ECO:0000313" key="22">
    <source>
        <dbReference type="EMBL" id="CAH1784431.1"/>
    </source>
</evidence>
<evidence type="ECO:0000256" key="12">
    <source>
        <dbReference type="ARBA" id="ARBA00023136"/>
    </source>
</evidence>
<evidence type="ECO:0000256" key="7">
    <source>
        <dbReference type="ARBA" id="ARBA00022827"/>
    </source>
</evidence>
<comment type="similarity">
    <text evidence="3 17">Belongs to the acyl-CoA dehydrogenase family.</text>
</comment>
<comment type="catalytic activity">
    <reaction evidence="16">
        <text>octadecanoyl-CoA + oxidized [electron-transfer flavoprotein] + H(+) = (2E)-octadecenoyl-CoA + reduced [electron-transfer flavoprotein]</text>
        <dbReference type="Rhea" id="RHEA:47240"/>
        <dbReference type="Rhea" id="RHEA-COMP:10685"/>
        <dbReference type="Rhea" id="RHEA-COMP:10686"/>
        <dbReference type="ChEBI" id="CHEBI:15378"/>
        <dbReference type="ChEBI" id="CHEBI:57394"/>
        <dbReference type="ChEBI" id="CHEBI:57692"/>
        <dbReference type="ChEBI" id="CHEBI:58307"/>
        <dbReference type="ChEBI" id="CHEBI:71412"/>
    </reaction>
    <physiologicalReaction direction="left-to-right" evidence="16">
        <dbReference type="Rhea" id="RHEA:47241"/>
    </physiologicalReaction>
</comment>
<dbReference type="FunFam" id="1.10.540.10:FF:000001">
    <property type="entry name" value="Very long-chain-specific acyl-CoA dehydrogenase, mitochondrial"/>
    <property type="match status" value="1"/>
</dbReference>
<evidence type="ECO:0000256" key="11">
    <source>
        <dbReference type="ARBA" id="ARBA00023128"/>
    </source>
</evidence>
<dbReference type="FunFam" id="1.20.140.10:FF:000008">
    <property type="entry name" value="acyl-CoA dehydrogenase family member 9, mitochondrial"/>
    <property type="match status" value="1"/>
</dbReference>
<evidence type="ECO:0000256" key="10">
    <source>
        <dbReference type="ARBA" id="ARBA00023002"/>
    </source>
</evidence>
<dbReference type="PANTHER" id="PTHR43884">
    <property type="entry name" value="ACYL-COA DEHYDROGENASE"/>
    <property type="match status" value="1"/>
</dbReference>
<evidence type="ECO:0000256" key="2">
    <source>
        <dbReference type="ARBA" id="ARBA00004637"/>
    </source>
</evidence>
<dbReference type="PROSITE" id="PS00072">
    <property type="entry name" value="ACYL_COA_DH_1"/>
    <property type="match status" value="1"/>
</dbReference>
<dbReference type="GO" id="GO:0006631">
    <property type="term" value="P:fatty acid metabolic process"/>
    <property type="evidence" value="ECO:0007669"/>
    <property type="project" value="UniProtKB-ARBA"/>
</dbReference>
<dbReference type="SUPFAM" id="SSF56645">
    <property type="entry name" value="Acyl-CoA dehydrogenase NM domain-like"/>
    <property type="match status" value="1"/>
</dbReference>
<dbReference type="PANTHER" id="PTHR43884:SF9">
    <property type="entry name" value="COMPLEX I ASSEMBLY FACTOR ACAD9, MITOCHONDRIAL"/>
    <property type="match status" value="1"/>
</dbReference>
<proteinExistence type="inferred from homology"/>
<evidence type="ECO:0000256" key="9">
    <source>
        <dbReference type="ARBA" id="ARBA00022990"/>
    </source>
</evidence>
<dbReference type="EMBL" id="CAIIXF020000005">
    <property type="protein sequence ID" value="CAH1784431.1"/>
    <property type="molecule type" value="Genomic_DNA"/>
</dbReference>
<evidence type="ECO:0000256" key="3">
    <source>
        <dbReference type="ARBA" id="ARBA00009347"/>
    </source>
</evidence>
<dbReference type="Pfam" id="PF21343">
    <property type="entry name" value="ACAD9-ACADV_C"/>
    <property type="match status" value="1"/>
</dbReference>
<evidence type="ECO:0000256" key="17">
    <source>
        <dbReference type="RuleBase" id="RU362125"/>
    </source>
</evidence>
<dbReference type="InterPro" id="IPR049448">
    <property type="entry name" value="ACAD9/ACADV-like_C"/>
</dbReference>
<evidence type="ECO:0000256" key="4">
    <source>
        <dbReference type="ARBA" id="ARBA00022553"/>
    </source>
</evidence>
<keyword evidence="6" id="KW-0999">Mitochondrion inner membrane</keyword>
<dbReference type="InterPro" id="IPR036250">
    <property type="entry name" value="AcylCo_DH-like_C"/>
</dbReference>
<evidence type="ECO:0000256" key="8">
    <source>
        <dbReference type="ARBA" id="ARBA00022946"/>
    </source>
</evidence>
<feature type="domain" description="Acyl-CoA dehydrogenase/oxidase C-terminal" evidence="18">
    <location>
        <begin position="314"/>
        <end position="461"/>
    </location>
</feature>
<evidence type="ECO:0000256" key="1">
    <source>
        <dbReference type="ARBA" id="ARBA00001974"/>
    </source>
</evidence>
<keyword evidence="4" id="KW-0597">Phosphoprotein</keyword>
<keyword evidence="7 17" id="KW-0274">FAD</keyword>
<dbReference type="OrthoDB" id="2588832at2759"/>
<dbReference type="Pfam" id="PF02771">
    <property type="entry name" value="Acyl-CoA_dh_N"/>
    <property type="match status" value="1"/>
</dbReference>
<dbReference type="InterPro" id="IPR013786">
    <property type="entry name" value="AcylCoA_DH/ox_N"/>
</dbReference>
<dbReference type="InterPro" id="IPR009075">
    <property type="entry name" value="AcylCo_DH/oxidase_C"/>
</dbReference>
<comment type="caution">
    <text evidence="22">The sequence shown here is derived from an EMBL/GenBank/DDBJ whole genome shotgun (WGS) entry which is preliminary data.</text>
</comment>
<sequence length="644" mass="71587">MFSTNCTNICRLALRRNNIGHLQKIKRVIPCRKYASNMAESDYSGRGQAEIVENVKPVTNVPFAKQLFLGKFEKDMLVFPEIESNDELNHLNAMADQLDKFFLEDVDSKAIDVNAKIPDETFQQMKDFGLFGMQVPEDYGGLGLNATAYARLTECISTDGAIAVTLAAHQAIGFKGILIAGTDAQKDKYLPKLASGEHIAAFCLTEPSSGSDAASIQTRATLSEDGKTYLLNGGKIWISNGGIADVFTVFAKTPVTNDMGETKDKVTAFIVERKFGGITNGRPEDKLGIRGSNTCEVHFENTPIPVENVLGQPGDGFKIAMNILNSGRFSMGAAGAGMLKKLIGWVSEHITTRSQFGKKLSEFGLIQEKLANVAMTTYVMESMAYMTAGQLDQYQNPDLAVEAAMVKVFASEGCWYSINEAMQMFGGMSYMKDYPYERYLRDARILLIFEGTNEILRLFIALNGVQTAGKELTDAVRKMRDPLNNLGFLMSKGISRMGKSPRLTMELKECVHPVLADPVEDLERNVLLFQRVIEDCLQRHGKDIIDQQLILKRLADIAIDLYACTAVISRASRSKSIGLRNCDHEVLMTQTFTWEANRRINQTIKDIQLNLTISHNQDEYKTRIAKTIAKNNGWAAEHPLARNW</sequence>
<feature type="domain" description="ACAD9/ACADV-like C-terminal" evidence="21">
    <location>
        <begin position="515"/>
        <end position="633"/>
    </location>
</feature>
<dbReference type="Pfam" id="PF00441">
    <property type="entry name" value="Acyl-CoA_dh_1"/>
    <property type="match status" value="1"/>
</dbReference>
<evidence type="ECO:0000259" key="21">
    <source>
        <dbReference type="Pfam" id="PF21343"/>
    </source>
</evidence>
<feature type="domain" description="Acyl-CoA oxidase/dehydrogenase middle" evidence="19">
    <location>
        <begin position="201"/>
        <end position="301"/>
    </location>
</feature>
<dbReference type="Proteomes" id="UP000749559">
    <property type="component" value="Unassembled WGS sequence"/>
</dbReference>
<comment type="subcellular location">
    <subcellularLocation>
        <location evidence="2">Mitochondrion inner membrane</location>
        <topology evidence="2">Peripheral membrane protein</topology>
    </subcellularLocation>
</comment>
<feature type="domain" description="Acyl-CoA dehydrogenase/oxidase N-terminal" evidence="20">
    <location>
        <begin position="92"/>
        <end position="197"/>
    </location>
</feature>
<name>A0A8J1T646_OWEFU</name>
<comment type="catalytic activity">
    <reaction evidence="14">
        <text>tetradecanoyl-CoA + oxidized [electron-transfer flavoprotein] + H(+) = (2E)-tetradecenoyl-CoA + reduced [electron-transfer flavoprotein]</text>
        <dbReference type="Rhea" id="RHEA:47316"/>
        <dbReference type="Rhea" id="RHEA-COMP:10685"/>
        <dbReference type="Rhea" id="RHEA-COMP:10686"/>
        <dbReference type="ChEBI" id="CHEBI:15378"/>
        <dbReference type="ChEBI" id="CHEBI:57385"/>
        <dbReference type="ChEBI" id="CHEBI:57692"/>
        <dbReference type="ChEBI" id="CHEBI:58307"/>
        <dbReference type="ChEBI" id="CHEBI:61405"/>
    </reaction>
    <physiologicalReaction direction="left-to-right" evidence="14">
        <dbReference type="Rhea" id="RHEA:47317"/>
    </physiologicalReaction>
</comment>
<dbReference type="GO" id="GO:0050660">
    <property type="term" value="F:flavin adenine dinucleotide binding"/>
    <property type="evidence" value="ECO:0007669"/>
    <property type="project" value="InterPro"/>
</dbReference>
<keyword evidence="23" id="KW-1185">Reference proteome</keyword>
<keyword evidence="5 17" id="KW-0285">Flavoprotein</keyword>
<dbReference type="Gene3D" id="1.20.140.10">
    <property type="entry name" value="Butyryl-CoA Dehydrogenase, subunit A, domain 3"/>
    <property type="match status" value="2"/>
</dbReference>
<dbReference type="AlphaFoldDB" id="A0A8J1T646"/>
<evidence type="ECO:0000256" key="13">
    <source>
        <dbReference type="ARBA" id="ARBA00047916"/>
    </source>
</evidence>
<keyword evidence="8" id="KW-0809">Transit peptide</keyword>
<keyword evidence="11" id="KW-0496">Mitochondrion</keyword>
<dbReference type="InterPro" id="IPR037069">
    <property type="entry name" value="AcylCoA_DH/ox_N_sf"/>
</dbReference>
<dbReference type="GO" id="GO:0003995">
    <property type="term" value="F:acyl-CoA dehydrogenase activity"/>
    <property type="evidence" value="ECO:0007669"/>
    <property type="project" value="InterPro"/>
</dbReference>
<dbReference type="Gene3D" id="1.10.540.10">
    <property type="entry name" value="Acyl-CoA dehydrogenase/oxidase, N-terminal domain"/>
    <property type="match status" value="1"/>
</dbReference>
<dbReference type="Pfam" id="PF02770">
    <property type="entry name" value="Acyl-CoA_dh_M"/>
    <property type="match status" value="1"/>
</dbReference>
<organism evidence="22 23">
    <name type="scientific">Owenia fusiformis</name>
    <name type="common">Polychaete worm</name>
    <dbReference type="NCBI Taxonomy" id="6347"/>
    <lineage>
        <taxon>Eukaryota</taxon>
        <taxon>Metazoa</taxon>
        <taxon>Spiralia</taxon>
        <taxon>Lophotrochozoa</taxon>
        <taxon>Annelida</taxon>
        <taxon>Polychaeta</taxon>
        <taxon>Sedentaria</taxon>
        <taxon>Canalipalpata</taxon>
        <taxon>Sabellida</taxon>
        <taxon>Oweniida</taxon>
        <taxon>Oweniidae</taxon>
        <taxon>Owenia</taxon>
    </lineage>
</organism>
<keyword evidence="12" id="KW-0472">Membrane</keyword>
<dbReference type="Gene3D" id="2.40.110.10">
    <property type="entry name" value="Butyryl-CoA Dehydrogenase, subunit A, domain 2"/>
    <property type="match status" value="1"/>
</dbReference>
<keyword evidence="10 17" id="KW-0560">Oxidoreductase</keyword>
<comment type="cofactor">
    <cofactor evidence="1 17">
        <name>FAD</name>
        <dbReference type="ChEBI" id="CHEBI:57692"/>
    </cofactor>
</comment>
<dbReference type="InterPro" id="IPR009100">
    <property type="entry name" value="AcylCoA_DH/oxidase_NM_dom_sf"/>
</dbReference>
<evidence type="ECO:0000256" key="6">
    <source>
        <dbReference type="ARBA" id="ARBA00022792"/>
    </source>
</evidence>
<protein>
    <submittedName>
        <fullName evidence="22">Uncharacterized protein</fullName>
    </submittedName>
</protein>
<keyword evidence="9" id="KW-0007">Acetylation</keyword>
<evidence type="ECO:0000259" key="20">
    <source>
        <dbReference type="Pfam" id="PF02771"/>
    </source>
</evidence>
<dbReference type="SUPFAM" id="SSF47203">
    <property type="entry name" value="Acyl-CoA dehydrogenase C-terminal domain-like"/>
    <property type="match status" value="2"/>
</dbReference>
<dbReference type="InterPro" id="IPR006091">
    <property type="entry name" value="Acyl-CoA_Oxase/DH_mid-dom"/>
</dbReference>
<comment type="catalytic activity">
    <reaction evidence="15">
        <text>eicosanoyl-CoA + oxidized [electron-transfer flavoprotein] + H(+) = (2E)-eicosenoyl-CoA + reduced [electron-transfer flavoprotein]</text>
        <dbReference type="Rhea" id="RHEA:47236"/>
        <dbReference type="Rhea" id="RHEA-COMP:10685"/>
        <dbReference type="Rhea" id="RHEA-COMP:10686"/>
        <dbReference type="ChEBI" id="CHEBI:15378"/>
        <dbReference type="ChEBI" id="CHEBI:57380"/>
        <dbReference type="ChEBI" id="CHEBI:57692"/>
        <dbReference type="ChEBI" id="CHEBI:58307"/>
        <dbReference type="ChEBI" id="CHEBI:74691"/>
    </reaction>
    <physiologicalReaction direction="left-to-right" evidence="15">
        <dbReference type="Rhea" id="RHEA:47237"/>
    </physiologicalReaction>
</comment>
<reference evidence="22" key="1">
    <citation type="submission" date="2022-03" db="EMBL/GenBank/DDBJ databases">
        <authorList>
            <person name="Martin C."/>
        </authorList>
    </citation>
    <scope>NUCLEOTIDE SEQUENCE</scope>
</reference>
<comment type="catalytic activity">
    <reaction evidence="13">
        <text>oxidized [electron-transfer flavoprotein] + hexadecanoyl-CoA + H(+) = (2E)-hexadecenoyl-CoA + reduced [electron-transfer flavoprotein]</text>
        <dbReference type="Rhea" id="RHEA:43448"/>
        <dbReference type="Rhea" id="RHEA-COMP:10685"/>
        <dbReference type="Rhea" id="RHEA-COMP:10686"/>
        <dbReference type="ChEBI" id="CHEBI:15378"/>
        <dbReference type="ChEBI" id="CHEBI:57379"/>
        <dbReference type="ChEBI" id="CHEBI:57692"/>
        <dbReference type="ChEBI" id="CHEBI:58307"/>
        <dbReference type="ChEBI" id="CHEBI:61526"/>
    </reaction>
    <physiologicalReaction direction="left-to-right" evidence="13">
        <dbReference type="Rhea" id="RHEA:43449"/>
    </physiologicalReaction>
</comment>
<evidence type="ECO:0000259" key="18">
    <source>
        <dbReference type="Pfam" id="PF00441"/>
    </source>
</evidence>
<evidence type="ECO:0000256" key="5">
    <source>
        <dbReference type="ARBA" id="ARBA00022630"/>
    </source>
</evidence>
<evidence type="ECO:0000259" key="19">
    <source>
        <dbReference type="Pfam" id="PF02770"/>
    </source>
</evidence>
<dbReference type="GO" id="GO:0005743">
    <property type="term" value="C:mitochondrial inner membrane"/>
    <property type="evidence" value="ECO:0007669"/>
    <property type="project" value="UniProtKB-SubCell"/>
</dbReference>
<dbReference type="FunFam" id="2.40.110.10:FF:000006">
    <property type="entry name" value="very long-chain specific acyl-CoA dehydrogenase, mitochondrial"/>
    <property type="match status" value="1"/>
</dbReference>
<dbReference type="InterPro" id="IPR006089">
    <property type="entry name" value="Acyl-CoA_DH_CS"/>
</dbReference>
<evidence type="ECO:0000256" key="15">
    <source>
        <dbReference type="ARBA" id="ARBA00049140"/>
    </source>
</evidence>
<dbReference type="InterPro" id="IPR046373">
    <property type="entry name" value="Acyl-CoA_Oxase/DH_mid-dom_sf"/>
</dbReference>